<reference evidence="2 3" key="1">
    <citation type="submission" date="2020-02" db="EMBL/GenBank/DDBJ databases">
        <title>Characterization of vanA genotype vancomycin-resistant Enterococcus saigonensis VE80.</title>
        <authorList>
            <person name="Harada T."/>
            <person name="Motooka D."/>
            <person name="Nakamura S."/>
            <person name="Yamamoto Y."/>
            <person name="Kawahara R."/>
            <person name="Kawatsu K."/>
        </authorList>
    </citation>
    <scope>NUCLEOTIDE SEQUENCE [LARGE SCALE GENOMIC DNA]</scope>
    <source>
        <strain evidence="2 3">VE80</strain>
    </source>
</reference>
<evidence type="ECO:0000313" key="3">
    <source>
        <dbReference type="Proteomes" id="UP000502998"/>
    </source>
</evidence>
<gene>
    <name evidence="2" type="ORF">EsVE80_14280</name>
</gene>
<dbReference type="RefSeq" id="WP_173103122.1">
    <property type="nucleotide sequence ID" value="NZ_AP022822.1"/>
</dbReference>
<dbReference type="Gene3D" id="1.20.1290.10">
    <property type="entry name" value="AhpD-like"/>
    <property type="match status" value="1"/>
</dbReference>
<feature type="domain" description="Carboxymuconolactone decarboxylase-like" evidence="1">
    <location>
        <begin position="32"/>
        <end position="100"/>
    </location>
</feature>
<dbReference type="AlphaFoldDB" id="A0A679IK41"/>
<dbReference type="KEGG" id="esg:EsVE80_14280"/>
<dbReference type="GO" id="GO:0051920">
    <property type="term" value="F:peroxiredoxin activity"/>
    <property type="evidence" value="ECO:0007669"/>
    <property type="project" value="InterPro"/>
</dbReference>
<proteinExistence type="predicted"/>
<evidence type="ECO:0000259" key="1">
    <source>
        <dbReference type="Pfam" id="PF02627"/>
    </source>
</evidence>
<dbReference type="EMBL" id="AP022822">
    <property type="protein sequence ID" value="BCA85905.1"/>
    <property type="molecule type" value="Genomic_DNA"/>
</dbReference>
<keyword evidence="3" id="KW-1185">Reference proteome</keyword>
<sequence length="105" mass="12114">MEKIIIDQDRFELFDSNFNELELETIIMDTSLKKQELDLHTKILTIISALISAENFEELEIQLILAKKNGVPVEKVFEVITQVGFYCSWPSALKAFSLTKKVYKS</sequence>
<organism evidence="2 3">
    <name type="scientific">Enterococcus saigonensis</name>
    <dbReference type="NCBI Taxonomy" id="1805431"/>
    <lineage>
        <taxon>Bacteria</taxon>
        <taxon>Bacillati</taxon>
        <taxon>Bacillota</taxon>
        <taxon>Bacilli</taxon>
        <taxon>Lactobacillales</taxon>
        <taxon>Enterococcaceae</taxon>
        <taxon>Enterococcus</taxon>
    </lineage>
</organism>
<dbReference type="InterPro" id="IPR003779">
    <property type="entry name" value="CMD-like"/>
</dbReference>
<name>A0A679IK41_9ENTE</name>
<dbReference type="SUPFAM" id="SSF69118">
    <property type="entry name" value="AhpD-like"/>
    <property type="match status" value="1"/>
</dbReference>
<evidence type="ECO:0000313" key="2">
    <source>
        <dbReference type="EMBL" id="BCA85905.1"/>
    </source>
</evidence>
<protein>
    <recommendedName>
        <fullName evidence="1">Carboxymuconolactone decarboxylase-like domain-containing protein</fullName>
    </recommendedName>
</protein>
<dbReference type="Pfam" id="PF02627">
    <property type="entry name" value="CMD"/>
    <property type="match status" value="1"/>
</dbReference>
<accession>A0A679IK41</accession>
<dbReference type="InterPro" id="IPR029032">
    <property type="entry name" value="AhpD-like"/>
</dbReference>
<dbReference type="Proteomes" id="UP000502998">
    <property type="component" value="Chromosome"/>
</dbReference>